<dbReference type="Proteomes" id="UP000605259">
    <property type="component" value="Unassembled WGS sequence"/>
</dbReference>
<protein>
    <submittedName>
        <fullName evidence="2">Uncharacterized protein</fullName>
    </submittedName>
</protein>
<evidence type="ECO:0000256" key="1">
    <source>
        <dbReference type="SAM" id="MobiDB-lite"/>
    </source>
</evidence>
<dbReference type="AlphaFoldDB" id="A0A917ESD9"/>
<comment type="caution">
    <text evidence="2">The sequence shown here is derived from an EMBL/GenBank/DDBJ whole genome shotgun (WGS) entry which is preliminary data.</text>
</comment>
<sequence length="69" mass="8300">MQTEKVELYREEVNVYYGNYGTVPEKEIMIHYNDGSYEFVEPTVECDEDDAEYEDGYKESDDEDEEFLY</sequence>
<evidence type="ECO:0000313" key="3">
    <source>
        <dbReference type="Proteomes" id="UP000605259"/>
    </source>
</evidence>
<name>A0A917ESD9_9BACI</name>
<gene>
    <name evidence="2" type="ORF">GCM10007140_32320</name>
</gene>
<reference evidence="2" key="2">
    <citation type="submission" date="2020-09" db="EMBL/GenBank/DDBJ databases">
        <authorList>
            <person name="Sun Q."/>
            <person name="Zhou Y."/>
        </authorList>
    </citation>
    <scope>NUCLEOTIDE SEQUENCE</scope>
    <source>
        <strain evidence="2">CGMCC 1.12698</strain>
    </source>
</reference>
<keyword evidence="3" id="KW-1185">Reference proteome</keyword>
<feature type="region of interest" description="Disordered" evidence="1">
    <location>
        <begin position="48"/>
        <end position="69"/>
    </location>
</feature>
<evidence type="ECO:0000313" key="2">
    <source>
        <dbReference type="EMBL" id="GGE80303.1"/>
    </source>
</evidence>
<organism evidence="2 3">
    <name type="scientific">Priestia taiwanensis</name>
    <dbReference type="NCBI Taxonomy" id="1347902"/>
    <lineage>
        <taxon>Bacteria</taxon>
        <taxon>Bacillati</taxon>
        <taxon>Bacillota</taxon>
        <taxon>Bacilli</taxon>
        <taxon>Bacillales</taxon>
        <taxon>Bacillaceae</taxon>
        <taxon>Priestia</taxon>
    </lineage>
</organism>
<dbReference type="RefSeq" id="WP_188389536.1">
    <property type="nucleotide sequence ID" value="NZ_BMFK01000004.1"/>
</dbReference>
<reference evidence="2" key="1">
    <citation type="journal article" date="2014" name="Int. J. Syst. Evol. Microbiol.">
        <title>Complete genome sequence of Corynebacterium casei LMG S-19264T (=DSM 44701T), isolated from a smear-ripened cheese.</title>
        <authorList>
            <consortium name="US DOE Joint Genome Institute (JGI-PGF)"/>
            <person name="Walter F."/>
            <person name="Albersmeier A."/>
            <person name="Kalinowski J."/>
            <person name="Ruckert C."/>
        </authorList>
    </citation>
    <scope>NUCLEOTIDE SEQUENCE</scope>
    <source>
        <strain evidence="2">CGMCC 1.12698</strain>
    </source>
</reference>
<accession>A0A917ESD9</accession>
<proteinExistence type="predicted"/>
<dbReference type="EMBL" id="BMFK01000004">
    <property type="protein sequence ID" value="GGE80303.1"/>
    <property type="molecule type" value="Genomic_DNA"/>
</dbReference>